<dbReference type="Gene3D" id="1.10.1370.10">
    <property type="entry name" value="Neurolysin, domain 3"/>
    <property type="match status" value="1"/>
</dbReference>
<comment type="caution">
    <text evidence="9">The sequence shown here is derived from an EMBL/GenBank/DDBJ whole genome shotgun (WGS) entry which is preliminary data.</text>
</comment>
<dbReference type="SUPFAM" id="SSF55486">
    <property type="entry name" value="Metalloproteases ('zincins'), catalytic domain"/>
    <property type="match status" value="1"/>
</dbReference>
<keyword evidence="3 7" id="KW-0479">Metal-binding</keyword>
<dbReference type="AlphaFoldDB" id="A0A538U2J4"/>
<dbReference type="Pfam" id="PF01432">
    <property type="entry name" value="Peptidase_M3"/>
    <property type="match status" value="1"/>
</dbReference>
<dbReference type="InterPro" id="IPR034005">
    <property type="entry name" value="M3A_DCP"/>
</dbReference>
<keyword evidence="4 7" id="KW-0378">Hydrolase</keyword>
<organism evidence="9 10">
    <name type="scientific">Eiseniibacteriota bacterium</name>
    <dbReference type="NCBI Taxonomy" id="2212470"/>
    <lineage>
        <taxon>Bacteria</taxon>
        <taxon>Candidatus Eiseniibacteriota</taxon>
    </lineage>
</organism>
<dbReference type="InterPro" id="IPR045090">
    <property type="entry name" value="Pept_M3A_M3B"/>
</dbReference>
<evidence type="ECO:0000256" key="3">
    <source>
        <dbReference type="ARBA" id="ARBA00022723"/>
    </source>
</evidence>
<dbReference type="InterPro" id="IPR001567">
    <property type="entry name" value="Pept_M3A_M3B_dom"/>
</dbReference>
<keyword evidence="6 7" id="KW-0482">Metalloprotease</keyword>
<dbReference type="InterPro" id="IPR024077">
    <property type="entry name" value="Neurolysin/TOP_dom2"/>
</dbReference>
<accession>A0A538U2J4</accession>
<name>A0A538U2J4_UNCEI</name>
<dbReference type="EMBL" id="VBPB01000247">
    <property type="protein sequence ID" value="TMQ70125.1"/>
    <property type="molecule type" value="Genomic_DNA"/>
</dbReference>
<evidence type="ECO:0000313" key="10">
    <source>
        <dbReference type="Proteomes" id="UP000319771"/>
    </source>
</evidence>
<comment type="cofactor">
    <cofactor evidence="7">
        <name>Zn(2+)</name>
        <dbReference type="ChEBI" id="CHEBI:29105"/>
    </cofactor>
    <text evidence="7">Binds 1 zinc ion.</text>
</comment>
<evidence type="ECO:0000256" key="7">
    <source>
        <dbReference type="RuleBase" id="RU003435"/>
    </source>
</evidence>
<dbReference type="GO" id="GO:0005829">
    <property type="term" value="C:cytosol"/>
    <property type="evidence" value="ECO:0007669"/>
    <property type="project" value="UniProtKB-ARBA"/>
</dbReference>
<comment type="similarity">
    <text evidence="1 7">Belongs to the peptidase M3 family.</text>
</comment>
<evidence type="ECO:0000256" key="6">
    <source>
        <dbReference type="ARBA" id="ARBA00023049"/>
    </source>
</evidence>
<gene>
    <name evidence="9" type="ORF">E6K81_13320</name>
</gene>
<feature type="domain" description="Peptidase M3A/M3B catalytic" evidence="8">
    <location>
        <begin position="257"/>
        <end position="704"/>
    </location>
</feature>
<dbReference type="Proteomes" id="UP000319771">
    <property type="component" value="Unassembled WGS sequence"/>
</dbReference>
<dbReference type="PANTHER" id="PTHR43660">
    <property type="entry name" value="DIPEPTIDYL CARBOXYPEPTIDASE"/>
    <property type="match status" value="1"/>
</dbReference>
<reference evidence="9 10" key="1">
    <citation type="journal article" date="2019" name="Nat. Microbiol.">
        <title>Mediterranean grassland soil C-N compound turnover is dependent on rainfall and depth, and is mediated by genomically divergent microorganisms.</title>
        <authorList>
            <person name="Diamond S."/>
            <person name="Andeer P.F."/>
            <person name="Li Z."/>
            <person name="Crits-Christoph A."/>
            <person name="Burstein D."/>
            <person name="Anantharaman K."/>
            <person name="Lane K.R."/>
            <person name="Thomas B.C."/>
            <person name="Pan C."/>
            <person name="Northen T.R."/>
            <person name="Banfield J.F."/>
        </authorList>
    </citation>
    <scope>NUCLEOTIDE SEQUENCE [LARGE SCALE GENOMIC DNA]</scope>
    <source>
        <strain evidence="9">WS_11</strain>
    </source>
</reference>
<dbReference type="PANTHER" id="PTHR43660:SF1">
    <property type="entry name" value="DIPEPTIDYL CARBOXYPEPTIDASE"/>
    <property type="match status" value="1"/>
</dbReference>
<evidence type="ECO:0000259" key="8">
    <source>
        <dbReference type="Pfam" id="PF01432"/>
    </source>
</evidence>
<keyword evidence="2 7" id="KW-0645">Protease</keyword>
<dbReference type="GO" id="GO:0004180">
    <property type="term" value="F:carboxypeptidase activity"/>
    <property type="evidence" value="ECO:0007669"/>
    <property type="project" value="TreeGrafter"/>
</dbReference>
<dbReference type="FunFam" id="3.40.390.10:FF:000009">
    <property type="entry name" value="Oligopeptidase A"/>
    <property type="match status" value="1"/>
</dbReference>
<protein>
    <submittedName>
        <fullName evidence="9">M3 family metallopeptidase</fullName>
    </submittedName>
</protein>
<evidence type="ECO:0000256" key="1">
    <source>
        <dbReference type="ARBA" id="ARBA00006040"/>
    </source>
</evidence>
<evidence type="ECO:0000256" key="2">
    <source>
        <dbReference type="ARBA" id="ARBA00022670"/>
    </source>
</evidence>
<dbReference type="GO" id="GO:0004222">
    <property type="term" value="F:metalloendopeptidase activity"/>
    <property type="evidence" value="ECO:0007669"/>
    <property type="project" value="InterPro"/>
</dbReference>
<dbReference type="InterPro" id="IPR024079">
    <property type="entry name" value="MetalloPept_cat_dom_sf"/>
</dbReference>
<sequence>MSRPIRVTALLIVSLVVILGAGVGVADAPKDPMLAPWTGPFGGVPDWSSVKVEDFVPAFEAAMNEERAEIQRIAENPLPPTFENTILALEKAGETRQRLSTYYGVHASVLNLGAMPGVQKTLAPKFAAFADEITQNEKLFQRVAAVYEGKEYHGLTPTQQRLTWDRYRNFVRAGAKLDAAQKTRLSAINQRLASLYNRFGQNVLDDETKRFTVIDDAAGLNGLPDDLKAAAARAAKAHDLEGKWVIANTRSAVEPFLPYAADRVQREKVWRTFVSRGDNGDSTDNNANITEILQLRYERANLLGYKSHAHWRLEPQMAGTPEKALALMEAVWTPAVAAVHRDVDEMQKLIDAEKGGFSLEPWDYRYYAEKLRKQKYDLDFNEVKPYLQLDKLREGMHWAAGQLYGLKFTKLDQVATYHPDVTVWEVTGPKGEHVGLWYFDPYAREGKRSGAWMNAYREQERLRGTITPIVSNNANFVKGEPGAPLLISWDDAQTMFHEFGHALHGLLSNVDYPSQAGTSTARDFVEFPSQINEHWFSTPEVLQRFALHYQTGKPMPPELLARIKRAVHFNEGFRTVEYLSAALMDMKYHLAGAGPIDPRTFEREELTKLGMPKQIVMRHRSPQFNHVFSGDGYSAGYYSYLWADALTADAWEAFEEGKGPWDPQVAARFKATILSTGNTMDQAEEFRRFRGRDVDTAALMRERGFAPPRP</sequence>
<proteinExistence type="inferred from homology"/>
<keyword evidence="5 7" id="KW-0862">Zinc</keyword>
<dbReference type="Gene3D" id="3.40.390.10">
    <property type="entry name" value="Collagenase (Catalytic Domain)"/>
    <property type="match status" value="1"/>
</dbReference>
<dbReference type="CDD" id="cd06456">
    <property type="entry name" value="M3A_DCP"/>
    <property type="match status" value="1"/>
</dbReference>
<evidence type="ECO:0000256" key="4">
    <source>
        <dbReference type="ARBA" id="ARBA00022801"/>
    </source>
</evidence>
<dbReference type="GO" id="GO:0006508">
    <property type="term" value="P:proteolysis"/>
    <property type="evidence" value="ECO:0007669"/>
    <property type="project" value="UniProtKB-KW"/>
</dbReference>
<evidence type="ECO:0000313" key="9">
    <source>
        <dbReference type="EMBL" id="TMQ70125.1"/>
    </source>
</evidence>
<evidence type="ECO:0000256" key="5">
    <source>
        <dbReference type="ARBA" id="ARBA00022833"/>
    </source>
</evidence>
<dbReference type="GO" id="GO:0046872">
    <property type="term" value="F:metal ion binding"/>
    <property type="evidence" value="ECO:0007669"/>
    <property type="project" value="UniProtKB-UniRule"/>
</dbReference>